<feature type="domain" description="Disease resistance N-terminal" evidence="5">
    <location>
        <begin position="16"/>
        <end position="84"/>
    </location>
</feature>
<evidence type="ECO:0000259" key="4">
    <source>
        <dbReference type="Pfam" id="PF00931"/>
    </source>
</evidence>
<dbReference type="InterPro" id="IPR041118">
    <property type="entry name" value="Rx_N"/>
</dbReference>
<feature type="domain" description="NB-ARC" evidence="4">
    <location>
        <begin position="118"/>
        <end position="214"/>
    </location>
</feature>
<dbReference type="AlphaFoldDB" id="A0A7J9FX38"/>
<dbReference type="InterPro" id="IPR027417">
    <property type="entry name" value="P-loop_NTPase"/>
</dbReference>
<evidence type="ECO:0000256" key="1">
    <source>
        <dbReference type="ARBA" id="ARBA00022737"/>
    </source>
</evidence>
<keyword evidence="1" id="KW-0677">Repeat</keyword>
<organism evidence="6 7">
    <name type="scientific">Gossypium harknessii</name>
    <dbReference type="NCBI Taxonomy" id="34285"/>
    <lineage>
        <taxon>Eukaryota</taxon>
        <taxon>Viridiplantae</taxon>
        <taxon>Streptophyta</taxon>
        <taxon>Embryophyta</taxon>
        <taxon>Tracheophyta</taxon>
        <taxon>Spermatophyta</taxon>
        <taxon>Magnoliopsida</taxon>
        <taxon>eudicotyledons</taxon>
        <taxon>Gunneridae</taxon>
        <taxon>Pentapetalae</taxon>
        <taxon>rosids</taxon>
        <taxon>malvids</taxon>
        <taxon>Malvales</taxon>
        <taxon>Malvaceae</taxon>
        <taxon>Malvoideae</taxon>
        <taxon>Gossypium</taxon>
    </lineage>
</organism>
<evidence type="ECO:0000313" key="6">
    <source>
        <dbReference type="EMBL" id="MBA0789879.1"/>
    </source>
</evidence>
<evidence type="ECO:0000259" key="5">
    <source>
        <dbReference type="Pfam" id="PF18052"/>
    </source>
</evidence>
<keyword evidence="2" id="KW-0547">Nucleotide-binding</keyword>
<reference evidence="6 7" key="1">
    <citation type="journal article" date="2019" name="Genome Biol. Evol.">
        <title>Insights into the evolution of the New World diploid cottons (Gossypium, subgenus Houzingenia) based on genome sequencing.</title>
        <authorList>
            <person name="Grover C.E."/>
            <person name="Arick M.A. 2nd"/>
            <person name="Thrash A."/>
            <person name="Conover J.L."/>
            <person name="Sanders W.S."/>
            <person name="Peterson D.G."/>
            <person name="Frelichowski J.E."/>
            <person name="Scheffler J.A."/>
            <person name="Scheffler B.E."/>
            <person name="Wendel J.F."/>
        </authorList>
    </citation>
    <scope>NUCLEOTIDE SEQUENCE [LARGE SCALE GENOMIC DNA]</scope>
    <source>
        <strain evidence="6">0</strain>
        <tissue evidence="6">Leaf</tissue>
    </source>
</reference>
<evidence type="ECO:0000313" key="7">
    <source>
        <dbReference type="Proteomes" id="UP000593560"/>
    </source>
</evidence>
<dbReference type="Gene3D" id="3.40.50.300">
    <property type="entry name" value="P-loop containing nucleotide triphosphate hydrolases"/>
    <property type="match status" value="1"/>
</dbReference>
<evidence type="ECO:0008006" key="8">
    <source>
        <dbReference type="Google" id="ProtNLM"/>
    </source>
</evidence>
<protein>
    <recommendedName>
        <fullName evidence="8">NB-ARC domain-containing protein</fullName>
    </recommendedName>
</protein>
<dbReference type="GO" id="GO:0043531">
    <property type="term" value="F:ADP binding"/>
    <property type="evidence" value="ECO:0007669"/>
    <property type="project" value="InterPro"/>
</dbReference>
<dbReference type="PANTHER" id="PTHR19338">
    <property type="entry name" value="TRANSLOCASE OF INNER MITOCHONDRIAL MEMBRANE 13 HOMOLOG"/>
    <property type="match status" value="1"/>
</dbReference>
<comment type="caution">
    <text evidence="6">The sequence shown here is derived from an EMBL/GenBank/DDBJ whole genome shotgun (WGS) entry which is preliminary data.</text>
</comment>
<accession>A0A7J9FX38</accession>
<dbReference type="Gene3D" id="1.20.5.4130">
    <property type="match status" value="1"/>
</dbReference>
<gene>
    <name evidence="6" type="ORF">Gohar_014561</name>
</gene>
<dbReference type="OrthoDB" id="1002634at2759"/>
<evidence type="ECO:0000256" key="2">
    <source>
        <dbReference type="ARBA" id="ARBA00022741"/>
    </source>
</evidence>
<dbReference type="InterPro" id="IPR002182">
    <property type="entry name" value="NB-ARC"/>
</dbReference>
<evidence type="ECO:0000256" key="3">
    <source>
        <dbReference type="ARBA" id="ARBA00022821"/>
    </source>
</evidence>
<dbReference type="Pfam" id="PF18052">
    <property type="entry name" value="Rx_N"/>
    <property type="match status" value="1"/>
</dbReference>
<dbReference type="PRINTS" id="PR00364">
    <property type="entry name" value="DISEASERSIST"/>
</dbReference>
<sequence length="365" mass="41494">MPKERDLNEIVMAEVAVSLVMEKLTSLLSKDVELLRGIHEEVEDIKVELEFITCFLKEADARAVRDQDGNSINGVKTWVKLVRETWMTTSIAVARRDPRVGLQFVQDNGLVGIDSLRNELVDRLISGPSVSTIVSLVGIGGIGKTTLARKVYENQTVVQHFDCHAWVTARKESPPNAISRMDEEELISKSREYLLDKMYVAVFDDLWNQVISILMIYGTIQLSRFALSSQIMLLVQVKLIDSMGQARECRVRDLMREVILSKWDELNLIQTSVGNLESFKGKARHLSLYDRANNNFPGSSSKSQVHSIIAFQVDFKFLKEIDFAGVPLSYASEELGDLLHLRYSSLRYTKVKMLPRDHWNRSLES</sequence>
<keyword evidence="7" id="KW-1185">Reference proteome</keyword>
<dbReference type="PANTHER" id="PTHR19338:SF32">
    <property type="entry name" value="OS06G0287500 PROTEIN"/>
    <property type="match status" value="1"/>
</dbReference>
<dbReference type="SUPFAM" id="SSF52540">
    <property type="entry name" value="P-loop containing nucleoside triphosphate hydrolases"/>
    <property type="match status" value="1"/>
</dbReference>
<dbReference type="GO" id="GO:0006952">
    <property type="term" value="P:defense response"/>
    <property type="evidence" value="ECO:0007669"/>
    <property type="project" value="UniProtKB-KW"/>
</dbReference>
<proteinExistence type="predicted"/>
<name>A0A7J9FX38_9ROSI</name>
<dbReference type="InterPro" id="IPR038005">
    <property type="entry name" value="RX-like_CC"/>
</dbReference>
<dbReference type="EMBL" id="JABFAD010000001">
    <property type="protein sequence ID" value="MBA0789879.1"/>
    <property type="molecule type" value="Genomic_DNA"/>
</dbReference>
<dbReference type="CDD" id="cd14798">
    <property type="entry name" value="RX-CC_like"/>
    <property type="match status" value="1"/>
</dbReference>
<keyword evidence="3" id="KW-0611">Plant defense</keyword>
<dbReference type="Proteomes" id="UP000593560">
    <property type="component" value="Unassembled WGS sequence"/>
</dbReference>
<dbReference type="Pfam" id="PF00931">
    <property type="entry name" value="NB-ARC"/>
    <property type="match status" value="1"/>
</dbReference>